<dbReference type="SUPFAM" id="SSF51182">
    <property type="entry name" value="RmlC-like cupins"/>
    <property type="match status" value="1"/>
</dbReference>
<accession>A0A521CXB1</accession>
<dbReference type="CDD" id="cd06978">
    <property type="entry name" value="cupin_EctC"/>
    <property type="match status" value="1"/>
</dbReference>
<evidence type="ECO:0000313" key="10">
    <source>
        <dbReference type="Proteomes" id="UP000315636"/>
    </source>
</evidence>
<dbReference type="AlphaFoldDB" id="A0A521CXB1"/>
<gene>
    <name evidence="8" type="primary">ectC</name>
    <name evidence="9" type="ORF">SAMN06264849_104214</name>
</gene>
<dbReference type="EC" id="4.2.1.108" evidence="3 8"/>
<evidence type="ECO:0000313" key="9">
    <source>
        <dbReference type="EMBL" id="SMO63300.1"/>
    </source>
</evidence>
<dbReference type="HAMAP" id="MF_01255">
    <property type="entry name" value="Ectoine_synth"/>
    <property type="match status" value="1"/>
</dbReference>
<keyword evidence="10" id="KW-1185">Reference proteome</keyword>
<dbReference type="PANTHER" id="PTHR39289">
    <property type="match status" value="1"/>
</dbReference>
<organism evidence="9 10">
    <name type="scientific">Melghirimyces algeriensis</name>
    <dbReference type="NCBI Taxonomy" id="910412"/>
    <lineage>
        <taxon>Bacteria</taxon>
        <taxon>Bacillati</taxon>
        <taxon>Bacillota</taxon>
        <taxon>Bacilli</taxon>
        <taxon>Bacillales</taxon>
        <taxon>Thermoactinomycetaceae</taxon>
        <taxon>Melghirimyces</taxon>
    </lineage>
</organism>
<evidence type="ECO:0000256" key="8">
    <source>
        <dbReference type="HAMAP-Rule" id="MF_01255"/>
    </source>
</evidence>
<dbReference type="UniPathway" id="UPA00067">
    <property type="reaction ID" value="UER00123"/>
</dbReference>
<evidence type="ECO:0000256" key="5">
    <source>
        <dbReference type="ARBA" id="ARBA00023239"/>
    </source>
</evidence>
<comment type="catalytic activity">
    <reaction evidence="7 8">
        <text>(2S)-4-acetamido-2-aminobutanoate = L-ectoine + H2O</text>
        <dbReference type="Rhea" id="RHEA:17281"/>
        <dbReference type="ChEBI" id="CHEBI:15377"/>
        <dbReference type="ChEBI" id="CHEBI:58515"/>
        <dbReference type="ChEBI" id="CHEBI:58929"/>
        <dbReference type="EC" id="4.2.1.108"/>
    </reaction>
</comment>
<evidence type="ECO:0000256" key="6">
    <source>
        <dbReference type="ARBA" id="ARBA00033271"/>
    </source>
</evidence>
<sequence length="127" mass="14486">MIVKQLEDLIGTEDEVKGETWTSRRLLLKKDRVGFSMHDTLIKAGTTSEFWYKNHIEAVYCIEGEGEVETLDDGTVYPIKPGTLYTLDGHEKHQLRAKTDLRMVCVFNPPCTGRETHDEEGAYPLLD</sequence>
<dbReference type="GO" id="GO:0019491">
    <property type="term" value="P:ectoine biosynthetic process"/>
    <property type="evidence" value="ECO:0007669"/>
    <property type="project" value="UniProtKB-UniRule"/>
</dbReference>
<keyword evidence="5 8" id="KW-0456">Lyase</keyword>
<comment type="pathway">
    <text evidence="1 8">Amine and polyamine biosynthesis; ectoine biosynthesis; L-ectoine from L-aspartate 4-semialdehyde: step 3/3.</text>
</comment>
<dbReference type="Proteomes" id="UP000315636">
    <property type="component" value="Unassembled WGS sequence"/>
</dbReference>
<protein>
    <recommendedName>
        <fullName evidence="4 8">L-ectoine synthase</fullName>
        <ecNumber evidence="3 8">4.2.1.108</ecNumber>
    </recommendedName>
    <alternativeName>
        <fullName evidence="6 8">N-acetyldiaminobutyrate dehydratase</fullName>
    </alternativeName>
</protein>
<dbReference type="OrthoDB" id="4406415at2"/>
<dbReference type="GO" id="GO:0033990">
    <property type="term" value="F:ectoine synthase activity"/>
    <property type="evidence" value="ECO:0007669"/>
    <property type="project" value="UniProtKB-EC"/>
</dbReference>
<evidence type="ECO:0000256" key="2">
    <source>
        <dbReference type="ARBA" id="ARBA00009637"/>
    </source>
</evidence>
<evidence type="ECO:0000256" key="7">
    <source>
        <dbReference type="ARBA" id="ARBA00048714"/>
    </source>
</evidence>
<evidence type="ECO:0000256" key="3">
    <source>
        <dbReference type="ARBA" id="ARBA00013192"/>
    </source>
</evidence>
<proteinExistence type="inferred from homology"/>
<dbReference type="InterPro" id="IPR014710">
    <property type="entry name" value="RmlC-like_jellyroll"/>
</dbReference>
<evidence type="ECO:0000256" key="1">
    <source>
        <dbReference type="ARBA" id="ARBA00005181"/>
    </source>
</evidence>
<dbReference type="RefSeq" id="WP_142505272.1">
    <property type="nucleotide sequence ID" value="NZ_FXTI01000004.1"/>
</dbReference>
<comment type="similarity">
    <text evidence="2 8">Belongs to the ectoine synthase family.</text>
</comment>
<dbReference type="InterPro" id="IPR010462">
    <property type="entry name" value="Ectoine_synth"/>
</dbReference>
<dbReference type="Pfam" id="PF06339">
    <property type="entry name" value="Ectoine_synth"/>
    <property type="match status" value="1"/>
</dbReference>
<dbReference type="Gene3D" id="2.60.120.10">
    <property type="entry name" value="Jelly Rolls"/>
    <property type="match status" value="1"/>
</dbReference>
<dbReference type="NCBIfam" id="NF009806">
    <property type="entry name" value="PRK13290.1"/>
    <property type="match status" value="1"/>
</dbReference>
<dbReference type="InterPro" id="IPR011051">
    <property type="entry name" value="RmlC_Cupin_sf"/>
</dbReference>
<comment type="function">
    <text evidence="8">Catalyzes the circularization of gamma-N-acetyl-alpha,gamma-diaminobutyric acid (ADABA) to ectoine (1,4,5,6-tetrahydro-2-methyl-4-pyrimidine carboxylic acid), which is an excellent osmoprotectant.</text>
</comment>
<dbReference type="EMBL" id="FXTI01000004">
    <property type="protein sequence ID" value="SMO63300.1"/>
    <property type="molecule type" value="Genomic_DNA"/>
</dbReference>
<dbReference type="PANTHER" id="PTHR39289:SF1">
    <property type="entry name" value="L-ECTOINE SYNTHASE"/>
    <property type="match status" value="1"/>
</dbReference>
<name>A0A521CXB1_9BACL</name>
<reference evidence="9 10" key="1">
    <citation type="submission" date="2017-05" db="EMBL/GenBank/DDBJ databases">
        <authorList>
            <person name="Varghese N."/>
            <person name="Submissions S."/>
        </authorList>
    </citation>
    <scope>NUCLEOTIDE SEQUENCE [LARGE SCALE GENOMIC DNA]</scope>
    <source>
        <strain evidence="9 10">DSM 45474</strain>
    </source>
</reference>
<evidence type="ECO:0000256" key="4">
    <source>
        <dbReference type="ARBA" id="ARBA00019707"/>
    </source>
</evidence>